<evidence type="ECO:0000313" key="1">
    <source>
        <dbReference type="EMBL" id="GER55194.1"/>
    </source>
</evidence>
<dbReference type="Proteomes" id="UP000325081">
    <property type="component" value="Unassembled WGS sequence"/>
</dbReference>
<organism evidence="1 2">
    <name type="scientific">Striga asiatica</name>
    <name type="common">Asiatic witchweed</name>
    <name type="synonym">Buchnera asiatica</name>
    <dbReference type="NCBI Taxonomy" id="4170"/>
    <lineage>
        <taxon>Eukaryota</taxon>
        <taxon>Viridiplantae</taxon>
        <taxon>Streptophyta</taxon>
        <taxon>Embryophyta</taxon>
        <taxon>Tracheophyta</taxon>
        <taxon>Spermatophyta</taxon>
        <taxon>Magnoliopsida</taxon>
        <taxon>eudicotyledons</taxon>
        <taxon>Gunneridae</taxon>
        <taxon>Pentapetalae</taxon>
        <taxon>asterids</taxon>
        <taxon>lamiids</taxon>
        <taxon>Lamiales</taxon>
        <taxon>Orobanchaceae</taxon>
        <taxon>Buchnereae</taxon>
        <taxon>Striga</taxon>
    </lineage>
</organism>
<protein>
    <submittedName>
        <fullName evidence="1">ADP-L-glycero-D-manno-heptose-6-epimerase</fullName>
    </submittedName>
</protein>
<dbReference type="AlphaFoldDB" id="A0A5A7REK8"/>
<proteinExistence type="predicted"/>
<reference evidence="2" key="1">
    <citation type="journal article" date="2019" name="Curr. Biol.">
        <title>Genome Sequence of Striga asiatica Provides Insight into the Evolution of Plant Parasitism.</title>
        <authorList>
            <person name="Yoshida S."/>
            <person name="Kim S."/>
            <person name="Wafula E.K."/>
            <person name="Tanskanen J."/>
            <person name="Kim Y.M."/>
            <person name="Honaas L."/>
            <person name="Yang Z."/>
            <person name="Spallek T."/>
            <person name="Conn C.E."/>
            <person name="Ichihashi Y."/>
            <person name="Cheong K."/>
            <person name="Cui S."/>
            <person name="Der J.P."/>
            <person name="Gundlach H."/>
            <person name="Jiao Y."/>
            <person name="Hori C."/>
            <person name="Ishida J.K."/>
            <person name="Kasahara H."/>
            <person name="Kiba T."/>
            <person name="Kim M.S."/>
            <person name="Koo N."/>
            <person name="Laohavisit A."/>
            <person name="Lee Y.H."/>
            <person name="Lumba S."/>
            <person name="McCourt P."/>
            <person name="Mortimer J.C."/>
            <person name="Mutuku J.M."/>
            <person name="Nomura T."/>
            <person name="Sasaki-Sekimoto Y."/>
            <person name="Seto Y."/>
            <person name="Wang Y."/>
            <person name="Wakatake T."/>
            <person name="Sakakibara H."/>
            <person name="Demura T."/>
            <person name="Yamaguchi S."/>
            <person name="Yoneyama K."/>
            <person name="Manabe R.I."/>
            <person name="Nelson D.C."/>
            <person name="Schulman A.H."/>
            <person name="Timko M.P."/>
            <person name="dePamphilis C.W."/>
            <person name="Choi D."/>
            <person name="Shirasu K."/>
        </authorList>
    </citation>
    <scope>NUCLEOTIDE SEQUENCE [LARGE SCALE GENOMIC DNA]</scope>
    <source>
        <strain evidence="2">cv. UVA1</strain>
    </source>
</reference>
<name>A0A5A7REK8_STRAF</name>
<accession>A0A5A7REK8</accession>
<sequence>MARRYDVSDEVIYCVGPTYTKDDEFSPRVDSYIIPRSQHAGVLNKLDYIFFSDHAIPCQTSCIIFPITMSSDETISPFTSSTEVVDACLRYRRYKPILQSRLESFTQPSNFRLPPIAITAQFILRRDMTVRDITFQLNIAFAVPQSIAAGGRPLEAVQNTVRAPREQTFFLQQPQSPAQICKNHGIR</sequence>
<gene>
    <name evidence="1" type="ORF">STAS_32845</name>
</gene>
<comment type="caution">
    <text evidence="1">The sequence shown here is derived from an EMBL/GenBank/DDBJ whole genome shotgun (WGS) entry which is preliminary data.</text>
</comment>
<evidence type="ECO:0000313" key="2">
    <source>
        <dbReference type="Proteomes" id="UP000325081"/>
    </source>
</evidence>
<keyword evidence="2" id="KW-1185">Reference proteome</keyword>
<dbReference type="EMBL" id="BKCP01011626">
    <property type="protein sequence ID" value="GER55194.1"/>
    <property type="molecule type" value="Genomic_DNA"/>
</dbReference>